<reference evidence="1" key="2">
    <citation type="submission" date="2021-02" db="EMBL/GenBank/DDBJ databases">
        <authorList>
            <person name="Kimball J.A."/>
            <person name="Haas M.W."/>
            <person name="Macchietto M."/>
            <person name="Kono T."/>
            <person name="Duquette J."/>
            <person name="Shao M."/>
        </authorList>
    </citation>
    <scope>NUCLEOTIDE SEQUENCE</scope>
    <source>
        <tissue evidence="1">Fresh leaf tissue</tissue>
    </source>
</reference>
<dbReference type="EMBL" id="JAAALK010000285">
    <property type="protein sequence ID" value="KAG8064700.1"/>
    <property type="molecule type" value="Genomic_DNA"/>
</dbReference>
<proteinExistence type="predicted"/>
<sequence length="157" mass="17615">MGSQLRNRPLLLNHVEDIMHNRNHGLMLLNNNPSSSGSRISQWKRSVWSCLQYLTLVAAVVIRLLSQISRQKSWALPQIVYPYKLQCKPVQHLIPANPSATPDLANVAPGENAVKPPSRQITIVYQDVAAAGWFKLHQNKQQALTKQAPARDWQPAA</sequence>
<evidence type="ECO:0000313" key="2">
    <source>
        <dbReference type="Proteomes" id="UP000729402"/>
    </source>
</evidence>
<organism evidence="1 2">
    <name type="scientific">Zizania palustris</name>
    <name type="common">Northern wild rice</name>
    <dbReference type="NCBI Taxonomy" id="103762"/>
    <lineage>
        <taxon>Eukaryota</taxon>
        <taxon>Viridiplantae</taxon>
        <taxon>Streptophyta</taxon>
        <taxon>Embryophyta</taxon>
        <taxon>Tracheophyta</taxon>
        <taxon>Spermatophyta</taxon>
        <taxon>Magnoliopsida</taxon>
        <taxon>Liliopsida</taxon>
        <taxon>Poales</taxon>
        <taxon>Poaceae</taxon>
        <taxon>BOP clade</taxon>
        <taxon>Oryzoideae</taxon>
        <taxon>Oryzeae</taxon>
        <taxon>Zizaniinae</taxon>
        <taxon>Zizania</taxon>
    </lineage>
</organism>
<reference evidence="1" key="1">
    <citation type="journal article" date="2021" name="bioRxiv">
        <title>Whole Genome Assembly and Annotation of Northern Wild Rice, Zizania palustris L., Supports a Whole Genome Duplication in the Zizania Genus.</title>
        <authorList>
            <person name="Haas M."/>
            <person name="Kono T."/>
            <person name="Macchietto M."/>
            <person name="Millas R."/>
            <person name="McGilp L."/>
            <person name="Shao M."/>
            <person name="Duquette J."/>
            <person name="Hirsch C.N."/>
            <person name="Kimball J."/>
        </authorList>
    </citation>
    <scope>NUCLEOTIDE SEQUENCE</scope>
    <source>
        <tissue evidence="1">Fresh leaf tissue</tissue>
    </source>
</reference>
<keyword evidence="2" id="KW-1185">Reference proteome</keyword>
<dbReference type="Proteomes" id="UP000729402">
    <property type="component" value="Unassembled WGS sequence"/>
</dbReference>
<gene>
    <name evidence="1" type="ORF">GUJ93_ZPchr0004g40179</name>
</gene>
<comment type="caution">
    <text evidence="1">The sequence shown here is derived from an EMBL/GenBank/DDBJ whole genome shotgun (WGS) entry which is preliminary data.</text>
</comment>
<protein>
    <submittedName>
        <fullName evidence="1">Uncharacterized protein</fullName>
    </submittedName>
</protein>
<name>A0A8J5RYZ6_ZIZPA</name>
<dbReference type="AlphaFoldDB" id="A0A8J5RYZ6"/>
<evidence type="ECO:0000313" key="1">
    <source>
        <dbReference type="EMBL" id="KAG8064700.1"/>
    </source>
</evidence>
<accession>A0A8J5RYZ6</accession>